<protein>
    <submittedName>
        <fullName evidence="2">Uncharacterized protein</fullName>
    </submittedName>
</protein>
<dbReference type="AlphaFoldDB" id="A0A976SJV4"/>
<reference evidence="2" key="1">
    <citation type="submission" date="2022-07" db="EMBL/GenBank/DDBJ databases">
        <title>Evaluation of T. orientalis genome assembly methods using nanopore sequencing and analysis of variation between genomes.</title>
        <authorList>
            <person name="Yam J."/>
            <person name="Micallef M.L."/>
            <person name="Liu M."/>
            <person name="Djordjevic S.P."/>
            <person name="Bogema D.R."/>
            <person name="Jenkins C."/>
        </authorList>
    </citation>
    <scope>NUCLEOTIDE SEQUENCE</scope>
    <source>
        <strain evidence="2">Goon Nure</strain>
    </source>
</reference>
<organism evidence="2 3">
    <name type="scientific">Theileria orientalis</name>
    <dbReference type="NCBI Taxonomy" id="68886"/>
    <lineage>
        <taxon>Eukaryota</taxon>
        <taxon>Sar</taxon>
        <taxon>Alveolata</taxon>
        <taxon>Apicomplexa</taxon>
        <taxon>Aconoidasida</taxon>
        <taxon>Piroplasmida</taxon>
        <taxon>Theileriidae</taxon>
        <taxon>Theileria</taxon>
    </lineage>
</organism>
<feature type="signal peptide" evidence="1">
    <location>
        <begin position="1"/>
        <end position="20"/>
    </location>
</feature>
<evidence type="ECO:0000256" key="1">
    <source>
        <dbReference type="SAM" id="SignalP"/>
    </source>
</evidence>
<dbReference type="Proteomes" id="UP000244811">
    <property type="component" value="Chromosome 4"/>
</dbReference>
<feature type="chain" id="PRO_5037678047" evidence="1">
    <location>
        <begin position="21"/>
        <end position="333"/>
    </location>
</feature>
<dbReference type="EMBL" id="CP056072">
    <property type="protein sequence ID" value="UVC50244.1"/>
    <property type="molecule type" value="Genomic_DNA"/>
</dbReference>
<sequence>MIPSIGTLIIYIGLIDIVKALNPAEISTFSGESDPSSDCIPNHGELANTEMPPKSFKTIEHLFLFKTKHTNDSNEINTTYDLIKSNKTYVLNFKDEVKCVEVMCLKCQTIWKSKPSPNSSPNSGQDPSNLDFLSNDSDSISYEFLIKTEKDEKPSNDDDYNYDMRKSGTTYALNFKNDVSCVEAKYCTISTIWTKDPNVYWKQDLKSISYNTENERTFVKLYGDEFYENSANQSDIFESTPFPDYDLSLYTSVSLDNYPLTSQETYVEANSADTNNPETCTNPDNCSVTYQNESDNGNQTLDQNNIYDSSSMPVDITGSDNFSACQLQSDVFV</sequence>
<evidence type="ECO:0000313" key="3">
    <source>
        <dbReference type="Proteomes" id="UP000244811"/>
    </source>
</evidence>
<gene>
    <name evidence="2" type="ORF">MACK_004119</name>
</gene>
<evidence type="ECO:0000313" key="2">
    <source>
        <dbReference type="EMBL" id="UVC50244.1"/>
    </source>
</evidence>
<proteinExistence type="predicted"/>
<name>A0A976SJV4_THEOR</name>
<keyword evidence="1" id="KW-0732">Signal</keyword>
<accession>A0A976SJV4</accession>